<dbReference type="Pfam" id="PF00675">
    <property type="entry name" value="Peptidase_M16"/>
    <property type="match status" value="1"/>
</dbReference>
<dbReference type="PANTHER" id="PTHR43016:SF13">
    <property type="entry name" value="PRESEQUENCE PROTEASE, MITOCHONDRIAL"/>
    <property type="match status" value="1"/>
</dbReference>
<dbReference type="SUPFAM" id="SSF63411">
    <property type="entry name" value="LuxS/MPP-like metallohydrolase"/>
    <property type="match status" value="4"/>
</dbReference>
<dbReference type="InterPro" id="IPR011249">
    <property type="entry name" value="Metalloenz_LuxS/M16"/>
</dbReference>
<organism evidence="3 4">
    <name type="scientific">Lachnobacterium bovis DSM 14045</name>
    <dbReference type="NCBI Taxonomy" id="1122142"/>
    <lineage>
        <taxon>Bacteria</taxon>
        <taxon>Bacillati</taxon>
        <taxon>Bacillota</taxon>
        <taxon>Clostridia</taxon>
        <taxon>Lachnospirales</taxon>
        <taxon>Lachnospiraceae</taxon>
        <taxon>Lachnobacterium</taxon>
    </lineage>
</organism>
<feature type="coiled-coil region" evidence="1">
    <location>
        <begin position="910"/>
        <end position="945"/>
    </location>
</feature>
<dbReference type="Pfam" id="PF08367">
    <property type="entry name" value="M16C_assoc"/>
    <property type="match status" value="1"/>
</dbReference>
<keyword evidence="4" id="KW-1185">Reference proteome</keyword>
<dbReference type="InterPro" id="IPR007863">
    <property type="entry name" value="Peptidase_M16_C"/>
</dbReference>
<dbReference type="SMART" id="SM01264">
    <property type="entry name" value="M16C_associated"/>
    <property type="match status" value="1"/>
</dbReference>
<dbReference type="Pfam" id="PF05193">
    <property type="entry name" value="Peptidase_M16_C"/>
    <property type="match status" value="1"/>
</dbReference>
<dbReference type="InterPro" id="IPR055130">
    <property type="entry name" value="PreP_C"/>
</dbReference>
<evidence type="ECO:0000259" key="2">
    <source>
        <dbReference type="SMART" id="SM01264"/>
    </source>
</evidence>
<sequence>MQIQELTTYRIIEDKKIDDINSKGYILEHIKSGARVSVISNEDKNKVFYIGFKTPPKDETGVPHIIEHTVLCGSAKFPVKDPFVELVKGSLNTFLNAMTYPEKTVYPVASCNDKDFQNLMDVYLDAVFNPNIYKYKEIFKQEGWHYELEDKDSSLKINGVVYNEMKGAYSSPEEVLQEEISKALFPDNAYGKDSGGNPEHIPELTYEDYLDFHRKYYHPVNSYIYLYGDMDVVEKLDWLDKEYLSKYDRIVVDSEIEKQPEFDGIKDIVKEYSIASDEDTKDKAYLSYSKVIDDVLDTKLYHAFDVLDYCLISAPGAPVKKALIDAKIGKDISSSYDDGILQPTFTICAKNANECDKERFVQIIDETLRKVVKEGINKEAILASINSSEFRFREADFGQFPKGLLYGLQMLDSWLYDDTKPFLHLECLDTYKFLKSQIGTDYYEKLIEKYLLSKKNGAVITLKPVAGLNSKYEKEQEEKLAKIKSQMSEQEIEDLVKETKHLKQYQEEPSSKEDLEKIPMLKRTDISPNAMPFKNEKVVVEDVPVIYHDYETNGIDYVDFMFDTTDFTSQELQTLGLLKALLSFVDTKEYKYSDLSNQISIYTGGINFSVSSVTKLTDYEPLIYINARIRALHENIDKGLSLLWEILLNTDFSDKTRIKELIAQTTTRLKNSLSSSGNVAAALRAMSYVSKYGYYSDLVVGIEFYRFISDIDKNFDEKIDTVIEDVRKVLVKAISKNRLTISYTGNKDLFEDTKKTISKYICQCPVGSKAGKALPVEFEQKNEAFMDASQIHYVARVGSFKKHGYDYTGLLRILKVILSYDYLWINVRVKGGAYGCSGSFQKTGEVMFTSYRDPNLSATNDIYERIPDYVRNFDVDDRDMTKYVIGTFNSLDAPLYPEALGLRSFVAYLVGETQERIQEERNVILNATQEDIRKLADMLEAVLKENNICVIGNEVTIKKEKDLFNNVETL</sequence>
<dbReference type="EMBL" id="FNPG01000009">
    <property type="protein sequence ID" value="SDY15503.1"/>
    <property type="molecule type" value="Genomic_DNA"/>
</dbReference>
<dbReference type="Pfam" id="PF22516">
    <property type="entry name" value="PreP_C"/>
    <property type="match status" value="1"/>
</dbReference>
<dbReference type="PANTHER" id="PTHR43016">
    <property type="entry name" value="PRESEQUENCE PROTEASE"/>
    <property type="match status" value="1"/>
</dbReference>
<dbReference type="FunFam" id="3.30.830.10:FF:000034">
    <property type="entry name" value="presequence protease 1, chloroplastic/mitochondrial"/>
    <property type="match status" value="1"/>
</dbReference>
<dbReference type="Gene3D" id="3.30.830.10">
    <property type="entry name" value="Metalloenzyme, LuxS/M16 peptidase-like"/>
    <property type="match status" value="4"/>
</dbReference>
<dbReference type="Proteomes" id="UP000183918">
    <property type="component" value="Unassembled WGS sequence"/>
</dbReference>
<accession>A0A1H3HIX8</accession>
<keyword evidence="1" id="KW-0175">Coiled coil</keyword>
<dbReference type="GO" id="GO:0046872">
    <property type="term" value="F:metal ion binding"/>
    <property type="evidence" value="ECO:0007669"/>
    <property type="project" value="InterPro"/>
</dbReference>
<evidence type="ECO:0000256" key="1">
    <source>
        <dbReference type="SAM" id="Coils"/>
    </source>
</evidence>
<dbReference type="STRING" id="1122142.SAMN02910414_00865"/>
<name>A0A1H3HIX8_9FIRM</name>
<dbReference type="InterPro" id="IPR013578">
    <property type="entry name" value="Peptidase_M16C_assoc"/>
</dbReference>
<dbReference type="GO" id="GO:0004222">
    <property type="term" value="F:metalloendopeptidase activity"/>
    <property type="evidence" value="ECO:0007669"/>
    <property type="project" value="TreeGrafter"/>
</dbReference>
<reference evidence="3 4" key="1">
    <citation type="submission" date="2016-10" db="EMBL/GenBank/DDBJ databases">
        <authorList>
            <person name="de Groot N.N."/>
        </authorList>
    </citation>
    <scope>NUCLEOTIDE SEQUENCE [LARGE SCALE GENOMIC DNA]</scope>
    <source>
        <strain evidence="3 4">DSM 14045</strain>
    </source>
</reference>
<dbReference type="RefSeq" id="WP_074716447.1">
    <property type="nucleotide sequence ID" value="NZ_FNPG01000009.1"/>
</dbReference>
<dbReference type="InterPro" id="IPR011765">
    <property type="entry name" value="Pept_M16_N"/>
</dbReference>
<feature type="domain" description="Peptidase M16C associated" evidence="2">
    <location>
        <begin position="462"/>
        <end position="711"/>
    </location>
</feature>
<evidence type="ECO:0000313" key="4">
    <source>
        <dbReference type="Proteomes" id="UP000183918"/>
    </source>
</evidence>
<dbReference type="AlphaFoldDB" id="A0A1H3HIX8"/>
<proteinExistence type="predicted"/>
<evidence type="ECO:0000313" key="3">
    <source>
        <dbReference type="EMBL" id="SDY15503.1"/>
    </source>
</evidence>
<dbReference type="GO" id="GO:0016485">
    <property type="term" value="P:protein processing"/>
    <property type="evidence" value="ECO:0007669"/>
    <property type="project" value="TreeGrafter"/>
</dbReference>
<gene>
    <name evidence="3" type="ORF">SAMN02910414_00865</name>
</gene>
<dbReference type="OrthoDB" id="9762027at2"/>
<protein>
    <recommendedName>
        <fullName evidence="2">Peptidase M16C associated domain-containing protein</fullName>
    </recommendedName>
</protein>